<comment type="caution">
    <text evidence="1">Lacks conserved residue(s) required for the propagation of feature annotation.</text>
</comment>
<accession>A0A833JGK1</accession>
<dbReference type="InterPro" id="IPR006026">
    <property type="entry name" value="Peptidase_Metallo"/>
</dbReference>
<gene>
    <name evidence="4" type="ORF">GCL57_05570</name>
</gene>
<evidence type="ECO:0000259" key="3">
    <source>
        <dbReference type="PROSITE" id="PS51864"/>
    </source>
</evidence>
<dbReference type="Proteomes" id="UP000442694">
    <property type="component" value="Unassembled WGS sequence"/>
</dbReference>
<evidence type="ECO:0000256" key="1">
    <source>
        <dbReference type="PROSITE-ProRule" id="PRU01211"/>
    </source>
</evidence>
<dbReference type="GO" id="GO:0008270">
    <property type="term" value="F:zinc ion binding"/>
    <property type="evidence" value="ECO:0007669"/>
    <property type="project" value="UniProtKB-UniRule"/>
</dbReference>
<dbReference type="PANTHER" id="PTHR10127:SF850">
    <property type="entry name" value="METALLOENDOPEPTIDASE"/>
    <property type="match status" value="1"/>
</dbReference>
<dbReference type="GO" id="GO:0004222">
    <property type="term" value="F:metalloendopeptidase activity"/>
    <property type="evidence" value="ECO:0007669"/>
    <property type="project" value="UniProtKB-UniRule"/>
</dbReference>
<evidence type="ECO:0000256" key="2">
    <source>
        <dbReference type="SAM" id="SignalP"/>
    </source>
</evidence>
<feature type="domain" description="Peptidase M12A" evidence="3">
    <location>
        <begin position="50"/>
        <end position="256"/>
    </location>
</feature>
<keyword evidence="1" id="KW-0862">Zinc</keyword>
<keyword evidence="5" id="KW-1185">Reference proteome</keyword>
<feature type="active site" evidence="1">
    <location>
        <position position="152"/>
    </location>
</feature>
<evidence type="ECO:0000313" key="4">
    <source>
        <dbReference type="EMBL" id="KAB8032116.1"/>
    </source>
</evidence>
<keyword evidence="2" id="KW-0732">Signal</keyword>
<dbReference type="SUPFAM" id="SSF55486">
    <property type="entry name" value="Metalloproteases ('zincins'), catalytic domain"/>
    <property type="match status" value="1"/>
</dbReference>
<feature type="binding site" evidence="1">
    <location>
        <position position="161"/>
    </location>
    <ligand>
        <name>Zn(2+)</name>
        <dbReference type="ChEBI" id="CHEBI:29105"/>
        <note>catalytic</note>
    </ligand>
</feature>
<feature type="binding site" evidence="1">
    <location>
        <position position="155"/>
    </location>
    <ligand>
        <name>Zn(2+)</name>
        <dbReference type="ChEBI" id="CHEBI:29105"/>
        <note>catalytic</note>
    </ligand>
</feature>
<comment type="caution">
    <text evidence="4">The sequence shown here is derived from an EMBL/GenBank/DDBJ whole genome shotgun (WGS) entry which is preliminary data.</text>
</comment>
<proteinExistence type="predicted"/>
<dbReference type="InterPro" id="IPR024079">
    <property type="entry name" value="MetalloPept_cat_dom_sf"/>
</dbReference>
<dbReference type="PROSITE" id="PS51864">
    <property type="entry name" value="ASTACIN"/>
    <property type="match status" value="1"/>
</dbReference>
<evidence type="ECO:0000313" key="5">
    <source>
        <dbReference type="Proteomes" id="UP000442694"/>
    </source>
</evidence>
<dbReference type="Pfam" id="PF01400">
    <property type="entry name" value="Astacin"/>
    <property type="match status" value="1"/>
</dbReference>
<comment type="cofactor">
    <cofactor evidence="1">
        <name>Zn(2+)</name>
        <dbReference type="ChEBI" id="CHEBI:29105"/>
    </cofactor>
    <text evidence="1">Binds 1 zinc ion per subunit.</text>
</comment>
<dbReference type="SMART" id="SM00235">
    <property type="entry name" value="ZnMc"/>
    <property type="match status" value="1"/>
</dbReference>
<dbReference type="Gene3D" id="3.40.390.10">
    <property type="entry name" value="Collagenase (Catalytic Domain)"/>
    <property type="match status" value="1"/>
</dbReference>
<reference evidence="4 5" key="1">
    <citation type="submission" date="2019-10" db="EMBL/GenBank/DDBJ databases">
        <title>New genus of Silvanigrellaceae.</title>
        <authorList>
            <person name="Pitt A."/>
            <person name="Hahn M.W."/>
        </authorList>
    </citation>
    <scope>NUCLEOTIDE SEQUENCE [LARGE SCALE GENOMIC DNA]</scope>
    <source>
        <strain evidence="4 5">33A1-SZDP</strain>
    </source>
</reference>
<keyword evidence="1" id="KW-0479">Metal-binding</keyword>
<dbReference type="PANTHER" id="PTHR10127">
    <property type="entry name" value="DISCOIDIN, CUB, EGF, LAMININ , AND ZINC METALLOPROTEASE DOMAIN CONTAINING"/>
    <property type="match status" value="1"/>
</dbReference>
<organism evidence="4 5">
    <name type="scientific">Fluviispira multicolorata</name>
    <dbReference type="NCBI Taxonomy" id="2654512"/>
    <lineage>
        <taxon>Bacteria</taxon>
        <taxon>Pseudomonadati</taxon>
        <taxon>Bdellovibrionota</taxon>
        <taxon>Oligoflexia</taxon>
        <taxon>Silvanigrellales</taxon>
        <taxon>Silvanigrellaceae</taxon>
        <taxon>Fluviispira</taxon>
    </lineage>
</organism>
<feature type="binding site" evidence="1">
    <location>
        <position position="151"/>
    </location>
    <ligand>
        <name>Zn(2+)</name>
        <dbReference type="ChEBI" id="CHEBI:29105"/>
        <note>catalytic</note>
    </ligand>
</feature>
<keyword evidence="1" id="KW-0378">Hydrolase</keyword>
<dbReference type="PRINTS" id="PR00480">
    <property type="entry name" value="ASTACIN"/>
</dbReference>
<name>A0A833JGK1_9BACT</name>
<keyword evidence="1" id="KW-0645">Protease</keyword>
<protein>
    <recommendedName>
        <fullName evidence="3">Peptidase M12A domain-containing protein</fullName>
    </recommendedName>
</protein>
<dbReference type="InterPro" id="IPR001506">
    <property type="entry name" value="Peptidase_M12A"/>
</dbReference>
<feature type="signal peptide" evidence="2">
    <location>
        <begin position="1"/>
        <end position="25"/>
    </location>
</feature>
<dbReference type="RefSeq" id="WP_152212305.1">
    <property type="nucleotide sequence ID" value="NZ_WFLN01000005.1"/>
</dbReference>
<sequence length="360" mass="41863">MSRKKLRNFFIIGLIFTLECSHLFASPIETTYPITNLNSKTLVNRKSKRNAPVEDILFWDNGIVQYKFNDNDFSAEEKSQVRSAMQALSSVADISFIEKINIKENDNYVLIEKGNKCSSGIGNIKKIFNNYKQTIVLSDNGICFKRVALMHELMHLLGFYHEHSRFDRDQFVKIVEENIDPSKMHNFLKRRESTIRFGEYDYDSIMHYSYDSFGKNIKIDLTESTIKPLKEGAVLGAKENLSEGDKNGLIKAYGVSQKFSPAYIEFKNNAFFNAQIQMDYLYDHLDGDKPEYYGWWGHYGSSAIFTLPSNVKSVDVKISFRSIFSWYDLEYLTYRREDLPVCLVIWGTLFSPQYDRCEIN</sequence>
<dbReference type="EMBL" id="WFLN01000005">
    <property type="protein sequence ID" value="KAB8032116.1"/>
    <property type="molecule type" value="Genomic_DNA"/>
</dbReference>
<keyword evidence="1" id="KW-0482">Metalloprotease</keyword>
<dbReference type="AlphaFoldDB" id="A0A833JGK1"/>
<feature type="chain" id="PRO_5032276363" description="Peptidase M12A domain-containing protein" evidence="2">
    <location>
        <begin position="26"/>
        <end position="360"/>
    </location>
</feature>
<dbReference type="GO" id="GO:0006508">
    <property type="term" value="P:proteolysis"/>
    <property type="evidence" value="ECO:0007669"/>
    <property type="project" value="UniProtKB-KW"/>
</dbReference>